<evidence type="ECO:0000313" key="2">
    <source>
        <dbReference type="Proteomes" id="UP000031271"/>
    </source>
</evidence>
<proteinExistence type="predicted"/>
<dbReference type="Proteomes" id="UP000031271">
    <property type="component" value="Chromosome"/>
</dbReference>
<gene>
    <name evidence="1" type="ORF">CL52_19575</name>
</gene>
<sequence length="88" mass="9885">MVTWEDQLETPGKLMNTFQQRQCLPAQGHKMWSTHFGSSAGMFYALDSLALGGDRPQCACKINFIPTRKAQLTRADEYLQSDLNSQAC</sequence>
<dbReference type="AlphaFoldDB" id="A0A8D3Y563"/>
<protein>
    <submittedName>
        <fullName evidence="1">Uncharacterized protein</fullName>
    </submittedName>
</protein>
<dbReference type="KEGG" id="pbm:CL52_19575"/>
<evidence type="ECO:0000313" key="1">
    <source>
        <dbReference type="EMBL" id="AJE17414.1"/>
    </source>
</evidence>
<reference evidence="2" key="1">
    <citation type="submission" date="2014-03" db="EMBL/GenBank/DDBJ databases">
        <title>Complete genome of Pseudomonas balearica DSM 6083T, a sewage water isolate from an enrichment with 2-methylnaphthalene.</title>
        <authorList>
            <person name="Salva-Serra F."/>
            <person name="Jaen-Luchoro D."/>
            <person name="Busquets A."/>
            <person name="Pena A."/>
            <person name="Gomila M."/>
            <person name="Bosch R."/>
            <person name="Nogales B."/>
            <person name="Garcia-Valdes E."/>
            <person name="Lalucat J."/>
            <person name="Bennasar A."/>
        </authorList>
    </citation>
    <scope>NUCLEOTIDE SEQUENCE [LARGE SCALE GENOMIC DNA]</scope>
    <source>
        <strain evidence="2">DSM 6083</strain>
    </source>
</reference>
<organism evidence="1 2">
    <name type="scientific">Stutzerimonas balearica DSM 6083</name>
    <dbReference type="NCBI Taxonomy" id="1123016"/>
    <lineage>
        <taxon>Bacteria</taxon>
        <taxon>Pseudomonadati</taxon>
        <taxon>Pseudomonadota</taxon>
        <taxon>Gammaproteobacteria</taxon>
        <taxon>Pseudomonadales</taxon>
        <taxon>Pseudomonadaceae</taxon>
        <taxon>Stutzerimonas</taxon>
    </lineage>
</organism>
<accession>A0A8D3Y563</accession>
<name>A0A8D3Y563_9GAMM</name>
<dbReference type="EMBL" id="CP007511">
    <property type="protein sequence ID" value="AJE17414.1"/>
    <property type="molecule type" value="Genomic_DNA"/>
</dbReference>
<reference evidence="1 2" key="2">
    <citation type="journal article" name="Genome Announc.">
        <title>Complete Genome Sequence of Pseudomonas balearica DSM 6083T.</title>
        <authorList>
            <person name="Bennasar-Figueras A."/>
            <person name="Salva-Serra F."/>
            <person name="Jaen-Luchoro D."/>
            <person name="Segui C."/>
            <person name="Aliaga F."/>
            <person name="Busquets A."/>
            <person name="Gomila M."/>
            <person name="Moore E.R."/>
            <person name="Lalucat J."/>
        </authorList>
    </citation>
    <scope>NUCLEOTIDE SEQUENCE [LARGE SCALE GENOMIC DNA]</scope>
    <source>
        <strain evidence="2">DSM 6083</strain>
    </source>
</reference>